<evidence type="ECO:0000259" key="7">
    <source>
        <dbReference type="PROSITE" id="PS50075"/>
    </source>
</evidence>
<evidence type="ECO:0000259" key="9">
    <source>
        <dbReference type="PROSITE" id="PS52019"/>
    </source>
</evidence>
<evidence type="ECO:0000259" key="8">
    <source>
        <dbReference type="PROSITE" id="PS52004"/>
    </source>
</evidence>
<dbReference type="GO" id="GO:0004312">
    <property type="term" value="F:fatty acid synthase activity"/>
    <property type="evidence" value="ECO:0007669"/>
    <property type="project" value="TreeGrafter"/>
</dbReference>
<dbReference type="Pfam" id="PF14765">
    <property type="entry name" value="PS-DH"/>
    <property type="match status" value="1"/>
</dbReference>
<dbReference type="SMART" id="SM00825">
    <property type="entry name" value="PKS_KS"/>
    <property type="match status" value="1"/>
</dbReference>
<dbReference type="Gene3D" id="3.30.70.3290">
    <property type="match status" value="1"/>
</dbReference>
<evidence type="ECO:0000256" key="1">
    <source>
        <dbReference type="ARBA" id="ARBA00022450"/>
    </source>
</evidence>
<dbReference type="Pfam" id="PF16197">
    <property type="entry name" value="KAsynt_C_assoc"/>
    <property type="match status" value="1"/>
</dbReference>
<dbReference type="SMART" id="SM00822">
    <property type="entry name" value="PKS_KR"/>
    <property type="match status" value="1"/>
</dbReference>
<dbReference type="InterPro" id="IPR016036">
    <property type="entry name" value="Malonyl_transacylase_ACP-bd"/>
</dbReference>
<dbReference type="PROSITE" id="PS50075">
    <property type="entry name" value="CARRIER"/>
    <property type="match status" value="1"/>
</dbReference>
<feature type="domain" description="Ketosynthase family 3 (KS3)" evidence="8">
    <location>
        <begin position="16"/>
        <end position="445"/>
    </location>
</feature>
<reference evidence="11" key="1">
    <citation type="submission" date="2016-02" db="EMBL/GenBank/DDBJ databases">
        <title>Draft genome sequence of Microdochium bolleyi, a fungal endophyte of beachgrass.</title>
        <authorList>
            <consortium name="DOE Joint Genome Institute"/>
            <person name="David A.S."/>
            <person name="May G."/>
            <person name="Haridas S."/>
            <person name="Lim J."/>
            <person name="Wang M."/>
            <person name="Labutti K."/>
            <person name="Lipzen A."/>
            <person name="Barry K."/>
            <person name="Grigoriev I.V."/>
        </authorList>
    </citation>
    <scope>NUCLEOTIDE SEQUENCE [LARGE SCALE GENOMIC DNA]</scope>
    <source>
        <strain evidence="11">J235TASD1</strain>
    </source>
</reference>
<keyword evidence="3" id="KW-0808">Transferase</keyword>
<dbReference type="Pfam" id="PF00698">
    <property type="entry name" value="Acyl_transf_1"/>
    <property type="match status" value="1"/>
</dbReference>
<dbReference type="Proteomes" id="UP000070501">
    <property type="component" value="Unassembled WGS sequence"/>
</dbReference>
<keyword evidence="1" id="KW-0596">Phosphopantetheine</keyword>
<gene>
    <name evidence="10" type="ORF">Micbo1qcDRAFT_151968</name>
</gene>
<dbReference type="SUPFAM" id="SSF52151">
    <property type="entry name" value="FabD/lysophospholipase-like"/>
    <property type="match status" value="1"/>
</dbReference>
<dbReference type="GO" id="GO:0016491">
    <property type="term" value="F:oxidoreductase activity"/>
    <property type="evidence" value="ECO:0007669"/>
    <property type="project" value="UniProtKB-KW"/>
</dbReference>
<dbReference type="EMBL" id="KQ964263">
    <property type="protein sequence ID" value="KXJ87198.1"/>
    <property type="molecule type" value="Genomic_DNA"/>
</dbReference>
<keyword evidence="5" id="KW-0511">Multifunctional enzyme</keyword>
<dbReference type="SUPFAM" id="SSF51735">
    <property type="entry name" value="NAD(P)-binding Rossmann-fold domains"/>
    <property type="match status" value="1"/>
</dbReference>
<dbReference type="GO" id="GO:0006633">
    <property type="term" value="P:fatty acid biosynthetic process"/>
    <property type="evidence" value="ECO:0007669"/>
    <property type="project" value="InterPro"/>
</dbReference>
<evidence type="ECO:0000256" key="5">
    <source>
        <dbReference type="ARBA" id="ARBA00023268"/>
    </source>
</evidence>
<dbReference type="CDD" id="cd00833">
    <property type="entry name" value="PKS"/>
    <property type="match status" value="1"/>
</dbReference>
<dbReference type="PROSITE" id="PS00606">
    <property type="entry name" value="KS3_1"/>
    <property type="match status" value="1"/>
</dbReference>
<dbReference type="InterPro" id="IPR032821">
    <property type="entry name" value="PKS_assoc"/>
</dbReference>
<dbReference type="Pfam" id="PF21089">
    <property type="entry name" value="PKS_DH_N"/>
    <property type="match status" value="1"/>
</dbReference>
<evidence type="ECO:0000256" key="3">
    <source>
        <dbReference type="ARBA" id="ARBA00022679"/>
    </source>
</evidence>
<dbReference type="InterPro" id="IPR014031">
    <property type="entry name" value="Ketoacyl_synth_C"/>
</dbReference>
<evidence type="ECO:0000313" key="10">
    <source>
        <dbReference type="EMBL" id="KXJ87198.1"/>
    </source>
</evidence>
<dbReference type="PROSITE" id="PS52004">
    <property type="entry name" value="KS3_2"/>
    <property type="match status" value="1"/>
</dbReference>
<dbReference type="InterPro" id="IPR049900">
    <property type="entry name" value="PKS_mFAS_DH"/>
</dbReference>
<feature type="domain" description="PKS/mFAS DH" evidence="9">
    <location>
        <begin position="957"/>
        <end position="1261"/>
    </location>
</feature>
<feature type="active site" description="Proton donor; for dehydratase activity" evidence="6">
    <location>
        <position position="1170"/>
    </location>
</feature>
<evidence type="ECO:0000256" key="6">
    <source>
        <dbReference type="PROSITE-ProRule" id="PRU01363"/>
    </source>
</evidence>
<dbReference type="InterPro" id="IPR001227">
    <property type="entry name" value="Ac_transferase_dom_sf"/>
</dbReference>
<dbReference type="InterPro" id="IPR016039">
    <property type="entry name" value="Thiolase-like"/>
</dbReference>
<keyword evidence="4" id="KW-0560">Oxidoreductase</keyword>
<dbReference type="InterPro" id="IPR020807">
    <property type="entry name" value="PKS_DH"/>
</dbReference>
<dbReference type="InterPro" id="IPR014030">
    <property type="entry name" value="Ketoacyl_synth_N"/>
</dbReference>
<dbReference type="Gene3D" id="3.40.50.720">
    <property type="entry name" value="NAD(P)-binding Rossmann-like Domain"/>
    <property type="match status" value="2"/>
</dbReference>
<dbReference type="InterPro" id="IPR042104">
    <property type="entry name" value="PKS_dehydratase_sf"/>
</dbReference>
<protein>
    <submittedName>
        <fullName evidence="10">Uncharacterized protein</fullName>
    </submittedName>
</protein>
<evidence type="ECO:0000256" key="2">
    <source>
        <dbReference type="ARBA" id="ARBA00022553"/>
    </source>
</evidence>
<dbReference type="InterPro" id="IPR013968">
    <property type="entry name" value="PKS_KR"/>
</dbReference>
<dbReference type="InterPro" id="IPR014043">
    <property type="entry name" value="Acyl_transferase_dom"/>
</dbReference>
<dbReference type="Pfam" id="PF08659">
    <property type="entry name" value="KR"/>
    <property type="match status" value="1"/>
</dbReference>
<dbReference type="Pfam" id="PF00109">
    <property type="entry name" value="ketoacyl-synt"/>
    <property type="match status" value="1"/>
</dbReference>
<dbReference type="InterPro" id="IPR018201">
    <property type="entry name" value="Ketoacyl_synth_AS"/>
</dbReference>
<dbReference type="SMART" id="SM00826">
    <property type="entry name" value="PKS_DH"/>
    <property type="match status" value="1"/>
</dbReference>
<dbReference type="InterPro" id="IPR049552">
    <property type="entry name" value="PKS_DH_N"/>
</dbReference>
<dbReference type="OrthoDB" id="329835at2759"/>
<dbReference type="SUPFAM" id="SSF55048">
    <property type="entry name" value="Probable ACP-binding domain of malonyl-CoA ACP transacylase"/>
    <property type="match status" value="1"/>
</dbReference>
<sequence>MVHSKRDEKSWEDISLEPIAIVGMACHLPGQVRSSAALWDLLKKNGSVQTPKVPANRFNIDAHLHPNLERPGSFNVPGGYFLDGALEDFDPTFFNITPVEAMWMDPQQRKILEVAYEALESGGQTLESVAGSNTAVFVGSFTSDYQQMSIRDTDFRHNYAATGVDPGIISNRIGNVFNLRGPSFTINTACSSSVYAIHNACHALRARDCEAALTGGVNLIMTVDQHMNTAKLGILSPTSTCHTFDASADGYGRAEGAGALYLKRLSDAVRDGDPIRGVIRSSAVNTNGKVDGMGITHPSVEGQGRVLRMAYEKAKLDPANTAYAECHGTGTPVGDPIEVRAIASAMNDTRSKDKPLLVGAIKANIGHSEAASGIFAVMKGALMTESGIVPGVAGLKNLNPEILEKQWNVKVNQKTSPWPADFPVRRASVSSFGYGGTNGHVIVESIDSLYPWYQHGKPRAEATYDSSTAKPVLITLSAHDKATLARNIEAHGKVAPDYFLADLAHTLNTRRTQFAQQRAYLVAYEGQVPELFQPSSFTYGGGGAAAGGKKSASPKIGFVFTGQGAQWAGVAVEAMQHFPTFRQTIADLDAVLQRIVEPRPAWTLEQMIMTARQQPERLGEAEIAQPICTAIQIALVAVLEEWGIEPAVSVGHSSGEIGAAYAAGLVSAPEAILAAFYRGLAVKQAAPAGSMMAVGLGADDVAPYLEGVPAEDVIIACENSPSSVTLSGTDEGIDRLRQKLDADGVFARALRTGRAYHSPHMAPVAPVYEHLLLSAMLRLDEDALSWRMAQSHMVSSVTGKEIVPEQVGAPYWSDNLRSRVLFDTAVQAIGSLEHLQDVSVMVEIGPHSALAGPFKQICAAHGLSRFRYVPTLVRNKDSAVQLLKAAGELFLHRVDDLDLGRVNELEALAMPGGSFAHKTRKPLLLVDLPSYQWNYERRFWAEPRFSAEQRHIKYPRHDVLGTRIVGLSESAAAWKNQLRHRDVPWFKDHSLGNAAMFPAAGHLSMAIEALRQINEQAGVETESVTVRNVSLTMALVVPDTDNGIETQFRMNKMADLTTATTTWYAFAVESVTEGIWTTHCTGRIAANFAARPTKLESPVDTAALTTRTPGKRWYDAFERVGFQYAGTFQPLKRVQANGQDRHAAAALDVQTECGVMDGESRYLLHPATVDACLQLIIISINRGLHKEMAWGVVPLELGEVTVWPAAAQPEDVGAEGRAVAWTDGEDGRYFNTHTKLATQSGRVVLDVKNLTCVAYEAAVPPTTEEPRAPEPYMKVEWRDGEKTEETPVEAVGTVAVVSLDQASPAVEGLVETLQGQRVQVAKASMAGCADESQTLPGDSIVVDDVGGQLLQQAALDEAVFAGIKRVVCSGRRVVWVTAGVNEGRSAGGGMAVGFLRAVRSEQAAARLVLLDVDCDTIADTPAVARLATDLLARAQPKDSGADNEFWLSAAGLRVPRIVADDALNTLHAPQQGTTTTTATAADVVLADDQHLAGRFRNGQLVFQALPTAPLPVGHVDVVVDAVDCQPGKISTHFAVGRIARVAPGTDSPLREGQSVVAYTHDTWKTHLTVPVSNVVPLPRDNQLDIHKLLAHLTPLASALQTLSISGRVSAQHRVVLLEPAPAFLRAVAALSTVWGFTLDIIGRQVTTEAREQYPAASFLDLETAKAGEIETLFSSSPSPILAVASDFSALAQQVWTALPSGARFLLNDGQLTQPPDVGPFTRGVALIPTGLDSAHRQKEPVDTILTATLNLLDANPGLANLLDGHHAVDIGSVQAPPNREGTVVLYNYGGSQIKVQPIAASISFCSDAAYVLVGCLGGLGRSLTTFMRERGCANFVFISRSGADKPDAARVVADLEQSGAAVSVYRGDAGNAADVDRILAEVRQSHPIRGVVHAAMVLQDGMLEGLSHERFRRSIEPKVLGAQALHNATGQDHLDFFVMTSSISAVLGNPGQANYSAANSYLDALARQRRREGLPATSLALPMVLDVGVVAENEDLELSLSRKGMYGIDQREMLKSFEVAMLHSGLHGDDSSNGGQLILGLDPALLASAISSATASGGAEDPYWYNDARVAQLRTTVDELLQASASQGDRAGKAAAGGKFISTLSGQEPAAATLAIAQHLMAKCSAILMLSPEDIDLESGSSIASYGLDSMIGAEFRNWLFKEFGFEIGFQTLLTPVMTFKVLAGLIADKLGVSGKAEE</sequence>
<feature type="domain" description="Carrier" evidence="7">
    <location>
        <begin position="2111"/>
        <end position="2191"/>
    </location>
</feature>
<feature type="active site" description="Proton acceptor; for dehydratase activity" evidence="6">
    <location>
        <position position="989"/>
    </location>
</feature>
<name>A0A136IQM9_9PEZI</name>
<dbReference type="PANTHER" id="PTHR43775:SF37">
    <property type="entry name" value="SI:DKEY-61P9.11"/>
    <property type="match status" value="1"/>
</dbReference>
<keyword evidence="11" id="KW-1185">Reference proteome</keyword>
<dbReference type="Gene3D" id="1.10.1200.10">
    <property type="entry name" value="ACP-like"/>
    <property type="match status" value="1"/>
</dbReference>
<dbReference type="STRING" id="196109.A0A136IQM9"/>
<dbReference type="PROSITE" id="PS52019">
    <property type="entry name" value="PKS_MFAS_DH"/>
    <property type="match status" value="1"/>
</dbReference>
<dbReference type="Pfam" id="PF02801">
    <property type="entry name" value="Ketoacyl-synt_C"/>
    <property type="match status" value="1"/>
</dbReference>
<dbReference type="SMART" id="SM00827">
    <property type="entry name" value="PKS_AT"/>
    <property type="match status" value="1"/>
</dbReference>
<feature type="region of interest" description="N-terminal hotdog fold" evidence="6">
    <location>
        <begin position="957"/>
        <end position="1091"/>
    </location>
</feature>
<dbReference type="Gene3D" id="3.90.180.10">
    <property type="entry name" value="Medium-chain alcohol dehydrogenases, catalytic domain"/>
    <property type="match status" value="1"/>
</dbReference>
<dbReference type="SUPFAM" id="SSF53901">
    <property type="entry name" value="Thiolase-like"/>
    <property type="match status" value="1"/>
</dbReference>
<dbReference type="InterPro" id="IPR036291">
    <property type="entry name" value="NAD(P)-bd_dom_sf"/>
</dbReference>
<keyword evidence="2" id="KW-0597">Phosphoprotein</keyword>
<dbReference type="InterPro" id="IPR057326">
    <property type="entry name" value="KR_dom"/>
</dbReference>
<dbReference type="GO" id="GO:0044550">
    <property type="term" value="P:secondary metabolite biosynthetic process"/>
    <property type="evidence" value="ECO:0007669"/>
    <property type="project" value="TreeGrafter"/>
</dbReference>
<dbReference type="PANTHER" id="PTHR43775">
    <property type="entry name" value="FATTY ACID SYNTHASE"/>
    <property type="match status" value="1"/>
</dbReference>
<organism evidence="10 11">
    <name type="scientific">Microdochium bolleyi</name>
    <dbReference type="NCBI Taxonomy" id="196109"/>
    <lineage>
        <taxon>Eukaryota</taxon>
        <taxon>Fungi</taxon>
        <taxon>Dikarya</taxon>
        <taxon>Ascomycota</taxon>
        <taxon>Pezizomycotina</taxon>
        <taxon>Sordariomycetes</taxon>
        <taxon>Xylariomycetidae</taxon>
        <taxon>Xylariales</taxon>
        <taxon>Microdochiaceae</taxon>
        <taxon>Microdochium</taxon>
    </lineage>
</organism>
<dbReference type="InterPro" id="IPR009081">
    <property type="entry name" value="PP-bd_ACP"/>
</dbReference>
<accession>A0A136IQM9</accession>
<dbReference type="InterPro" id="IPR049551">
    <property type="entry name" value="PKS_DH_C"/>
</dbReference>
<dbReference type="InParanoid" id="A0A136IQM9"/>
<dbReference type="Gene3D" id="3.40.47.10">
    <property type="match status" value="1"/>
</dbReference>
<dbReference type="InterPro" id="IPR016035">
    <property type="entry name" value="Acyl_Trfase/lysoPLipase"/>
</dbReference>
<dbReference type="InterPro" id="IPR050091">
    <property type="entry name" value="PKS_NRPS_Biosynth_Enz"/>
</dbReference>
<feature type="region of interest" description="C-terminal hotdog fold" evidence="6">
    <location>
        <begin position="1105"/>
        <end position="1261"/>
    </location>
</feature>
<dbReference type="InterPro" id="IPR036736">
    <property type="entry name" value="ACP-like_sf"/>
</dbReference>
<evidence type="ECO:0000313" key="11">
    <source>
        <dbReference type="Proteomes" id="UP000070501"/>
    </source>
</evidence>
<dbReference type="InterPro" id="IPR020841">
    <property type="entry name" value="PKS_Beta-ketoAc_synthase_dom"/>
</dbReference>
<evidence type="ECO:0000256" key="4">
    <source>
        <dbReference type="ARBA" id="ARBA00023002"/>
    </source>
</evidence>
<dbReference type="SUPFAM" id="SSF47336">
    <property type="entry name" value="ACP-like"/>
    <property type="match status" value="1"/>
</dbReference>
<dbReference type="GO" id="GO:0004315">
    <property type="term" value="F:3-oxoacyl-[acyl-carrier-protein] synthase activity"/>
    <property type="evidence" value="ECO:0007669"/>
    <property type="project" value="InterPro"/>
</dbReference>
<proteinExistence type="predicted"/>
<dbReference type="Gene3D" id="3.10.129.110">
    <property type="entry name" value="Polyketide synthase dehydratase"/>
    <property type="match status" value="1"/>
</dbReference>
<dbReference type="Gene3D" id="3.40.366.10">
    <property type="entry name" value="Malonyl-Coenzyme A Acyl Carrier Protein, domain 2"/>
    <property type="match status" value="1"/>
</dbReference>